<organism evidence="3">
    <name type="scientific">Onchocerca flexuosa</name>
    <dbReference type="NCBI Taxonomy" id="387005"/>
    <lineage>
        <taxon>Eukaryota</taxon>
        <taxon>Metazoa</taxon>
        <taxon>Ecdysozoa</taxon>
        <taxon>Nematoda</taxon>
        <taxon>Chromadorea</taxon>
        <taxon>Rhabditida</taxon>
        <taxon>Spirurina</taxon>
        <taxon>Spiruromorpha</taxon>
        <taxon>Filarioidea</taxon>
        <taxon>Onchocercidae</taxon>
        <taxon>Onchocerca</taxon>
    </lineage>
</organism>
<accession>A0A183I3L8</accession>
<dbReference type="Proteomes" id="UP000267606">
    <property type="component" value="Unassembled WGS sequence"/>
</dbReference>
<gene>
    <name evidence="1" type="ORF">OFLC_LOCUS14330</name>
</gene>
<reference evidence="1 2" key="2">
    <citation type="submission" date="2018-11" db="EMBL/GenBank/DDBJ databases">
        <authorList>
            <consortium name="Pathogen Informatics"/>
        </authorList>
    </citation>
    <scope>NUCLEOTIDE SEQUENCE [LARGE SCALE GENOMIC DNA]</scope>
</reference>
<reference evidence="3" key="1">
    <citation type="submission" date="2016-06" db="UniProtKB">
        <authorList>
            <consortium name="WormBaseParasite"/>
        </authorList>
    </citation>
    <scope>IDENTIFICATION</scope>
</reference>
<dbReference type="STRING" id="387005.A0A183I3L8"/>
<dbReference type="EMBL" id="UZAJ01040773">
    <property type="protein sequence ID" value="VDP16554.1"/>
    <property type="molecule type" value="Genomic_DNA"/>
</dbReference>
<proteinExistence type="predicted"/>
<sequence length="97" mass="11403">MPKFPDVRRTYGAFGKDQDMSQLFKTGTYLHWKSPHNMVLCCIKYGLLTVEQKEQQLNVIITNPMTQERDSDDKEVLLLYNEVKVSKPNMQKQPKRL</sequence>
<evidence type="ECO:0000313" key="1">
    <source>
        <dbReference type="EMBL" id="VDP16554.1"/>
    </source>
</evidence>
<dbReference type="AlphaFoldDB" id="A0A183I3L8"/>
<dbReference type="WBParaSite" id="OFLC_0001433801-mRNA-1">
    <property type="protein sequence ID" value="OFLC_0001433801-mRNA-1"/>
    <property type="gene ID" value="OFLC_0001433801"/>
</dbReference>
<name>A0A183I3L8_9BILA</name>
<keyword evidence="2" id="KW-1185">Reference proteome</keyword>
<evidence type="ECO:0000313" key="2">
    <source>
        <dbReference type="Proteomes" id="UP000267606"/>
    </source>
</evidence>
<evidence type="ECO:0000313" key="3">
    <source>
        <dbReference type="WBParaSite" id="OFLC_0001433801-mRNA-1"/>
    </source>
</evidence>
<protein>
    <submittedName>
        <fullName evidence="3">PID domain-containing protein</fullName>
    </submittedName>
</protein>